<evidence type="ECO:0000259" key="1">
    <source>
        <dbReference type="PROSITE" id="PS51704"/>
    </source>
</evidence>
<dbReference type="EMBL" id="CAJOBC010001168">
    <property type="protein sequence ID" value="CAF3660645.1"/>
    <property type="molecule type" value="Genomic_DNA"/>
</dbReference>
<dbReference type="EMBL" id="CAJNOQ010001169">
    <property type="protein sequence ID" value="CAF0873624.1"/>
    <property type="molecule type" value="Genomic_DNA"/>
</dbReference>
<dbReference type="OrthoDB" id="1058301at2759"/>
<dbReference type="PANTHER" id="PTHR46211:SF1">
    <property type="entry name" value="GLYCEROPHOSPHODIESTER PHOSPHODIESTERASE, CYTOPLASMIC"/>
    <property type="match status" value="1"/>
</dbReference>
<reference evidence="2" key="1">
    <citation type="submission" date="2021-02" db="EMBL/GenBank/DDBJ databases">
        <authorList>
            <person name="Nowell W R."/>
        </authorList>
    </citation>
    <scope>NUCLEOTIDE SEQUENCE</scope>
</reference>
<feature type="non-terminal residue" evidence="2">
    <location>
        <position position="1"/>
    </location>
</feature>
<proteinExistence type="predicted"/>
<dbReference type="Proteomes" id="UP000663829">
    <property type="component" value="Unassembled WGS sequence"/>
</dbReference>
<accession>A0A813XXY5</accession>
<dbReference type="InterPro" id="IPR017946">
    <property type="entry name" value="PLC-like_Pdiesterase_TIM-brl"/>
</dbReference>
<evidence type="ECO:0000313" key="4">
    <source>
        <dbReference type="Proteomes" id="UP000663829"/>
    </source>
</evidence>
<keyword evidence="4" id="KW-1185">Reference proteome</keyword>
<organism evidence="2 4">
    <name type="scientific">Didymodactylos carnosus</name>
    <dbReference type="NCBI Taxonomy" id="1234261"/>
    <lineage>
        <taxon>Eukaryota</taxon>
        <taxon>Metazoa</taxon>
        <taxon>Spiralia</taxon>
        <taxon>Gnathifera</taxon>
        <taxon>Rotifera</taxon>
        <taxon>Eurotatoria</taxon>
        <taxon>Bdelloidea</taxon>
        <taxon>Philodinida</taxon>
        <taxon>Philodinidae</taxon>
        <taxon>Didymodactylos</taxon>
    </lineage>
</organism>
<sequence>MDPNPFKVHSHALSLAWPYLTRRGYVRRDVALRLSMAWPLQVYELNHLQRGHTVVATPTEKKPLIIAHRGASGYLPEHTLPSKAMGNHVYSLSSLSFVDIVVLFLAFGYDVDYIEQDVALTKDDVPLVIHDIYLDEVTDVKQIYPDRHRPNG</sequence>
<dbReference type="AlphaFoldDB" id="A0A813XXY5"/>
<dbReference type="Pfam" id="PF03009">
    <property type="entry name" value="GDPD"/>
    <property type="match status" value="1"/>
</dbReference>
<dbReference type="GO" id="GO:0006629">
    <property type="term" value="P:lipid metabolic process"/>
    <property type="evidence" value="ECO:0007669"/>
    <property type="project" value="InterPro"/>
</dbReference>
<evidence type="ECO:0000313" key="3">
    <source>
        <dbReference type="EMBL" id="CAF3660645.1"/>
    </source>
</evidence>
<dbReference type="SUPFAM" id="SSF51695">
    <property type="entry name" value="PLC-like phosphodiesterases"/>
    <property type="match status" value="1"/>
</dbReference>
<dbReference type="Gene3D" id="3.20.20.190">
    <property type="entry name" value="Phosphatidylinositol (PI) phosphodiesterase"/>
    <property type="match status" value="1"/>
</dbReference>
<dbReference type="PANTHER" id="PTHR46211">
    <property type="entry name" value="GLYCEROPHOSPHORYL DIESTER PHOSPHODIESTERASE"/>
    <property type="match status" value="1"/>
</dbReference>
<dbReference type="InterPro" id="IPR030395">
    <property type="entry name" value="GP_PDE_dom"/>
</dbReference>
<evidence type="ECO:0000313" key="2">
    <source>
        <dbReference type="EMBL" id="CAF0873624.1"/>
    </source>
</evidence>
<dbReference type="PROSITE" id="PS51704">
    <property type="entry name" value="GP_PDE"/>
    <property type="match status" value="1"/>
</dbReference>
<comment type="caution">
    <text evidence="2">The sequence shown here is derived from an EMBL/GenBank/DDBJ whole genome shotgun (WGS) entry which is preliminary data.</text>
</comment>
<dbReference type="GO" id="GO:0008081">
    <property type="term" value="F:phosphoric diester hydrolase activity"/>
    <property type="evidence" value="ECO:0007669"/>
    <property type="project" value="InterPro"/>
</dbReference>
<gene>
    <name evidence="2" type="ORF">GPM918_LOCUS7232</name>
    <name evidence="3" type="ORF">SRO942_LOCUS7224</name>
</gene>
<protein>
    <recommendedName>
        <fullName evidence="1">GP-PDE domain-containing protein</fullName>
    </recommendedName>
</protein>
<dbReference type="Proteomes" id="UP000681722">
    <property type="component" value="Unassembled WGS sequence"/>
</dbReference>
<name>A0A813XXY5_9BILA</name>
<feature type="domain" description="GP-PDE" evidence="1">
    <location>
        <begin position="63"/>
        <end position="152"/>
    </location>
</feature>